<feature type="region of interest" description="Disordered" evidence="1">
    <location>
        <begin position="625"/>
        <end position="689"/>
    </location>
</feature>
<dbReference type="AlphaFoldDB" id="A0A813JQJ7"/>
<feature type="compositionally biased region" description="Gly residues" evidence="1">
    <location>
        <begin position="556"/>
        <end position="566"/>
    </location>
</feature>
<feature type="compositionally biased region" description="Polar residues" evidence="1">
    <location>
        <begin position="516"/>
        <end position="525"/>
    </location>
</feature>
<evidence type="ECO:0000313" key="2">
    <source>
        <dbReference type="EMBL" id="CAE8683220.1"/>
    </source>
</evidence>
<protein>
    <submittedName>
        <fullName evidence="2">Uncharacterized protein</fullName>
    </submittedName>
</protein>
<feature type="region of interest" description="Disordered" evidence="1">
    <location>
        <begin position="397"/>
        <end position="446"/>
    </location>
</feature>
<reference evidence="2" key="1">
    <citation type="submission" date="2021-02" db="EMBL/GenBank/DDBJ databases">
        <authorList>
            <person name="Dougan E. K."/>
            <person name="Rhodes N."/>
            <person name="Thang M."/>
            <person name="Chan C."/>
        </authorList>
    </citation>
    <scope>NUCLEOTIDE SEQUENCE</scope>
</reference>
<gene>
    <name evidence="2" type="ORF">PGLA2088_LOCUS23349</name>
</gene>
<name>A0A813JQJ7_POLGL</name>
<feature type="region of interest" description="Disordered" evidence="1">
    <location>
        <begin position="354"/>
        <end position="373"/>
    </location>
</feature>
<organism evidence="2 3">
    <name type="scientific">Polarella glacialis</name>
    <name type="common">Dinoflagellate</name>
    <dbReference type="NCBI Taxonomy" id="89957"/>
    <lineage>
        <taxon>Eukaryota</taxon>
        <taxon>Sar</taxon>
        <taxon>Alveolata</taxon>
        <taxon>Dinophyceae</taxon>
        <taxon>Suessiales</taxon>
        <taxon>Suessiaceae</taxon>
        <taxon>Polarella</taxon>
    </lineage>
</organism>
<feature type="region of interest" description="Disordered" evidence="1">
    <location>
        <begin position="325"/>
        <end position="348"/>
    </location>
</feature>
<feature type="region of interest" description="Disordered" evidence="1">
    <location>
        <begin position="490"/>
        <end position="588"/>
    </location>
</feature>
<dbReference type="Proteomes" id="UP000626109">
    <property type="component" value="Unassembled WGS sequence"/>
</dbReference>
<evidence type="ECO:0000256" key="1">
    <source>
        <dbReference type="SAM" id="MobiDB-lite"/>
    </source>
</evidence>
<feature type="region of interest" description="Disordered" evidence="1">
    <location>
        <begin position="25"/>
        <end position="127"/>
    </location>
</feature>
<feature type="compositionally biased region" description="Low complexity" evidence="1">
    <location>
        <begin position="400"/>
        <end position="409"/>
    </location>
</feature>
<feature type="compositionally biased region" description="Acidic residues" evidence="1">
    <location>
        <begin position="69"/>
        <end position="79"/>
    </location>
</feature>
<feature type="compositionally biased region" description="Low complexity" evidence="1">
    <location>
        <begin position="325"/>
        <end position="339"/>
    </location>
</feature>
<accession>A0A813JQJ7</accession>
<evidence type="ECO:0000313" key="3">
    <source>
        <dbReference type="Proteomes" id="UP000626109"/>
    </source>
</evidence>
<proteinExistence type="predicted"/>
<feature type="compositionally biased region" description="Polar residues" evidence="1">
    <location>
        <begin position="497"/>
        <end position="508"/>
    </location>
</feature>
<comment type="caution">
    <text evidence="2">The sequence shown here is derived from an EMBL/GenBank/DDBJ whole genome shotgun (WGS) entry which is preliminary data.</text>
</comment>
<feature type="compositionally biased region" description="Basic and acidic residues" evidence="1">
    <location>
        <begin position="535"/>
        <end position="545"/>
    </location>
</feature>
<feature type="compositionally biased region" description="Polar residues" evidence="1">
    <location>
        <begin position="105"/>
        <end position="125"/>
    </location>
</feature>
<sequence>MTLDAELLLKMQRQRRRLGELAAPLGELPDNVRVETQDKGSTGKVRRRCFQLEGVENQSPSSPPKDCKEEEEEEEVEEEVLGRLHDWEEEPLEEPSSRSDAVTRLPSSESPMQSSPGNTSRLSSWSAAVPESSLVLVSAPLVSSDLCEGQLAPQGNDSVVIEAVAPLDLGQVQSEEQEQEQVERPSNEILAYLPKDETVVQVRPHEGQSQESEAELPASSDLMEQLEEVAPHDEPGGIDPHLAAIIADLAELAEERRRTPPSAAAAETPSEARVEIRGFSLAATAQRRLAMRDGGRSDSRRPAVREAFRDLSPVDELQVMWVPHPGRSASSGRRNASPSWSPGPLRCREVVDPSVGRLGGRGASPSSRSPVRHEAFPPCGQVVSAAFCGVPGRLRGEAGRSCSSRSPSPRLGPPTETAPVHKPRGGCAGDVPLSRSPPPSPRLGCRNMAPQVPAVFGRSSGRWVGVEGGRAASSRSPEAPLCHARRGLASRVVSAASAPTSKSGSEVVQSPRGLRSQASAPSIVSASCCGGVGPEEARRHLDRGTAQRPLQRRAGCDGGSPSGGSPRGVTSRRPACPGSPGSQFRAVRNEVGPAVFTGEAQLERLSEELLKSSRVRRRELGALGVDLALPQRPPNAPRVPAQQGASSEPPEVLARRECVARSRQATARGAPSTHGARRTAGPSSGAVIL</sequence>
<dbReference type="EMBL" id="CAJNNW010026173">
    <property type="protein sequence ID" value="CAE8683220.1"/>
    <property type="molecule type" value="Genomic_DNA"/>
</dbReference>